<feature type="region of interest" description="Disordered" evidence="10">
    <location>
        <begin position="222"/>
        <end position="244"/>
    </location>
</feature>
<dbReference type="GO" id="GO:0006508">
    <property type="term" value="P:proteolysis"/>
    <property type="evidence" value="ECO:0007669"/>
    <property type="project" value="UniProtKB-KW"/>
</dbReference>
<sequence>MQIQSTIAFGLLASAATASRISCGTSPSSNALRSISKNLSKENLETRGKRDRIRVNTYVHVIAASEKEEDGYLTKETVQGQIDLLNESYEPHDISFELINATWTVNESWANPGGSPVEEPTEPELRAALRVGSYKDLNLYFIRDMAPGGKCELPISNPTKEDIIADGCIMKSENPYEAPPVFGFVTVHEVGHWFGLEHTFENGCKEPGDYVDDTPYEAYPSIQDGDDCPPADRDTCPDQPGLDPTDNFMTYVNRTCGQQKFTPGQATRMHQLWEKLRA</sequence>
<accession>A0A9W8V9B9</accession>
<dbReference type="SUPFAM" id="SSF55486">
    <property type="entry name" value="Metalloproteases ('zincins'), catalytic domain"/>
    <property type="match status" value="1"/>
</dbReference>
<feature type="chain" id="PRO_5040947774" description="Peptidase M43 pregnancy-associated plasma-A domain-containing protein" evidence="11">
    <location>
        <begin position="19"/>
        <end position="278"/>
    </location>
</feature>
<organism evidence="13 14">
    <name type="scientific">Fusarium torreyae</name>
    <dbReference type="NCBI Taxonomy" id="1237075"/>
    <lineage>
        <taxon>Eukaryota</taxon>
        <taxon>Fungi</taxon>
        <taxon>Dikarya</taxon>
        <taxon>Ascomycota</taxon>
        <taxon>Pezizomycotina</taxon>
        <taxon>Sordariomycetes</taxon>
        <taxon>Hypocreomycetidae</taxon>
        <taxon>Hypocreales</taxon>
        <taxon>Nectriaceae</taxon>
        <taxon>Fusarium</taxon>
    </lineage>
</organism>
<evidence type="ECO:0000256" key="4">
    <source>
        <dbReference type="ARBA" id="ARBA00022723"/>
    </source>
</evidence>
<evidence type="ECO:0000256" key="7">
    <source>
        <dbReference type="ARBA" id="ARBA00022833"/>
    </source>
</evidence>
<evidence type="ECO:0000256" key="11">
    <source>
        <dbReference type="SAM" id="SignalP"/>
    </source>
</evidence>
<name>A0A9W8V9B9_9HYPO</name>
<keyword evidence="9" id="KW-1015">Disulfide bond</keyword>
<keyword evidence="6" id="KW-0378">Hydrolase</keyword>
<comment type="caution">
    <text evidence="13">The sequence shown here is derived from an EMBL/GenBank/DDBJ whole genome shotgun (WGS) entry which is preliminary data.</text>
</comment>
<evidence type="ECO:0000256" key="1">
    <source>
        <dbReference type="ARBA" id="ARBA00003174"/>
    </source>
</evidence>
<protein>
    <recommendedName>
        <fullName evidence="12">Peptidase M43 pregnancy-associated plasma-A domain-containing protein</fullName>
    </recommendedName>
</protein>
<evidence type="ECO:0000256" key="8">
    <source>
        <dbReference type="ARBA" id="ARBA00023049"/>
    </source>
</evidence>
<dbReference type="PANTHER" id="PTHR47466">
    <property type="match status" value="1"/>
</dbReference>
<dbReference type="GO" id="GO:0008237">
    <property type="term" value="F:metallopeptidase activity"/>
    <property type="evidence" value="ECO:0007669"/>
    <property type="project" value="UniProtKB-KW"/>
</dbReference>
<comment type="similarity">
    <text evidence="2">Belongs to the peptidase M43B family.</text>
</comment>
<dbReference type="Gene3D" id="3.40.390.10">
    <property type="entry name" value="Collagenase (Catalytic Domain)"/>
    <property type="match status" value="1"/>
</dbReference>
<evidence type="ECO:0000313" key="14">
    <source>
        <dbReference type="Proteomes" id="UP001152049"/>
    </source>
</evidence>
<dbReference type="PANTHER" id="PTHR47466:SF1">
    <property type="entry name" value="METALLOPROTEASE MEP1 (AFU_ORTHOLOGUE AFUA_1G07730)-RELATED"/>
    <property type="match status" value="1"/>
</dbReference>
<evidence type="ECO:0000313" key="13">
    <source>
        <dbReference type="EMBL" id="KAJ4251465.1"/>
    </source>
</evidence>
<dbReference type="Pfam" id="PF05572">
    <property type="entry name" value="Peptidase_M43"/>
    <property type="match status" value="1"/>
</dbReference>
<keyword evidence="4" id="KW-0479">Metal-binding</keyword>
<dbReference type="OrthoDB" id="536211at2759"/>
<keyword evidence="7" id="KW-0862">Zinc</keyword>
<keyword evidence="14" id="KW-1185">Reference proteome</keyword>
<feature type="signal peptide" evidence="11">
    <location>
        <begin position="1"/>
        <end position="18"/>
    </location>
</feature>
<proteinExistence type="inferred from homology"/>
<gene>
    <name evidence="13" type="ORF">NW762_011450</name>
</gene>
<keyword evidence="8" id="KW-0482">Metalloprotease</keyword>
<dbReference type="InterPro" id="IPR008754">
    <property type="entry name" value="Peptidase_M43"/>
</dbReference>
<dbReference type="CDD" id="cd04275">
    <property type="entry name" value="ZnMc_pappalysin_like"/>
    <property type="match status" value="1"/>
</dbReference>
<dbReference type="GO" id="GO:0046872">
    <property type="term" value="F:metal ion binding"/>
    <property type="evidence" value="ECO:0007669"/>
    <property type="project" value="UniProtKB-KW"/>
</dbReference>
<comment type="function">
    <text evidence="1">Secreted metalloproteinase that allows assimilation of proteinaceous substrates.</text>
</comment>
<evidence type="ECO:0000256" key="6">
    <source>
        <dbReference type="ARBA" id="ARBA00022801"/>
    </source>
</evidence>
<evidence type="ECO:0000256" key="3">
    <source>
        <dbReference type="ARBA" id="ARBA00022670"/>
    </source>
</evidence>
<keyword evidence="5 11" id="KW-0732">Signal</keyword>
<dbReference type="AlphaFoldDB" id="A0A9W8V9B9"/>
<dbReference type="EMBL" id="JAOQAZ010000028">
    <property type="protein sequence ID" value="KAJ4251465.1"/>
    <property type="molecule type" value="Genomic_DNA"/>
</dbReference>
<evidence type="ECO:0000259" key="12">
    <source>
        <dbReference type="Pfam" id="PF05572"/>
    </source>
</evidence>
<dbReference type="Proteomes" id="UP001152049">
    <property type="component" value="Unassembled WGS sequence"/>
</dbReference>
<dbReference type="InterPro" id="IPR024079">
    <property type="entry name" value="MetalloPept_cat_dom_sf"/>
</dbReference>
<evidence type="ECO:0000256" key="9">
    <source>
        <dbReference type="ARBA" id="ARBA00023157"/>
    </source>
</evidence>
<evidence type="ECO:0000256" key="2">
    <source>
        <dbReference type="ARBA" id="ARBA00008721"/>
    </source>
</evidence>
<feature type="domain" description="Peptidase M43 pregnancy-associated plasma-A" evidence="12">
    <location>
        <begin position="182"/>
        <end position="271"/>
    </location>
</feature>
<keyword evidence="3" id="KW-0645">Protease</keyword>
<evidence type="ECO:0000256" key="5">
    <source>
        <dbReference type="ARBA" id="ARBA00022729"/>
    </source>
</evidence>
<evidence type="ECO:0000256" key="10">
    <source>
        <dbReference type="SAM" id="MobiDB-lite"/>
    </source>
</evidence>
<reference evidence="13" key="1">
    <citation type="submission" date="2022-09" db="EMBL/GenBank/DDBJ databases">
        <title>Fusarium specimens isolated from Avocado Roots.</title>
        <authorList>
            <person name="Stajich J."/>
            <person name="Roper C."/>
            <person name="Heimlech-Rivalta G."/>
        </authorList>
    </citation>
    <scope>NUCLEOTIDE SEQUENCE</scope>
    <source>
        <strain evidence="13">CF00136</strain>
    </source>
</reference>